<dbReference type="OrthoDB" id="9998912at2759"/>
<keyword evidence="7" id="KW-0732">Signal</keyword>
<feature type="region of interest" description="Disordered" evidence="5">
    <location>
        <begin position="1027"/>
        <end position="1046"/>
    </location>
</feature>
<dbReference type="SUPFAM" id="SSF117281">
    <property type="entry name" value="Kelch motif"/>
    <property type="match status" value="1"/>
</dbReference>
<feature type="region of interest" description="Disordered" evidence="5">
    <location>
        <begin position="1446"/>
        <end position="1502"/>
    </location>
</feature>
<feature type="region of interest" description="Disordered" evidence="5">
    <location>
        <begin position="179"/>
        <end position="198"/>
    </location>
</feature>
<dbReference type="SMART" id="SM00042">
    <property type="entry name" value="CUB"/>
    <property type="match status" value="1"/>
</dbReference>
<dbReference type="STRING" id="691883.A0A058ZB10"/>
<evidence type="ECO:0000259" key="8">
    <source>
        <dbReference type="PROSITE" id="PS01180"/>
    </source>
</evidence>
<evidence type="ECO:0000256" key="1">
    <source>
        <dbReference type="ARBA" id="ARBA00022441"/>
    </source>
</evidence>
<evidence type="ECO:0000256" key="7">
    <source>
        <dbReference type="SAM" id="SignalP"/>
    </source>
</evidence>
<dbReference type="eggNOG" id="KOG1388">
    <property type="taxonomic scope" value="Eukaryota"/>
</dbReference>
<evidence type="ECO:0000256" key="6">
    <source>
        <dbReference type="SAM" id="Phobius"/>
    </source>
</evidence>
<dbReference type="PROSITE" id="PS01180">
    <property type="entry name" value="CUB"/>
    <property type="match status" value="1"/>
</dbReference>
<dbReference type="SUPFAM" id="SSF49854">
    <property type="entry name" value="Spermadhesin, CUB domain"/>
    <property type="match status" value="1"/>
</dbReference>
<evidence type="ECO:0000256" key="2">
    <source>
        <dbReference type="ARBA" id="ARBA00022737"/>
    </source>
</evidence>
<dbReference type="InterPro" id="IPR056737">
    <property type="entry name" value="Beta-prop_ATRN-MKLN-like"/>
</dbReference>
<keyword evidence="10" id="KW-1185">Reference proteome</keyword>
<feature type="region of interest" description="Disordered" evidence="5">
    <location>
        <begin position="956"/>
        <end position="977"/>
    </location>
</feature>
<dbReference type="EMBL" id="KB932203">
    <property type="protein sequence ID" value="KCV71121.1"/>
    <property type="molecule type" value="Genomic_DNA"/>
</dbReference>
<dbReference type="PANTHER" id="PTHR46376">
    <property type="entry name" value="LEUCINE-ZIPPER-LIKE TRANSCRIPTIONAL REGULATOR 1"/>
    <property type="match status" value="1"/>
</dbReference>
<dbReference type="GeneID" id="20526796"/>
<dbReference type="Pfam" id="PF24981">
    <property type="entry name" value="Beta-prop_ATRN-LZTR1"/>
    <property type="match status" value="1"/>
</dbReference>
<dbReference type="Gene3D" id="2.120.10.80">
    <property type="entry name" value="Kelch-type beta propeller"/>
    <property type="match status" value="2"/>
</dbReference>
<feature type="signal peptide" evidence="7">
    <location>
        <begin position="1"/>
        <end position="31"/>
    </location>
</feature>
<keyword evidence="4" id="KW-0325">Glycoprotein</keyword>
<evidence type="ECO:0000313" key="10">
    <source>
        <dbReference type="Proteomes" id="UP000030693"/>
    </source>
</evidence>
<organism evidence="9">
    <name type="scientific">Fonticula alba</name>
    <name type="common">Slime mold</name>
    <dbReference type="NCBI Taxonomy" id="691883"/>
    <lineage>
        <taxon>Eukaryota</taxon>
        <taxon>Rotosphaerida</taxon>
        <taxon>Fonticulaceae</taxon>
        <taxon>Fonticula</taxon>
    </lineage>
</organism>
<dbReference type="CDD" id="cd00041">
    <property type="entry name" value="CUB"/>
    <property type="match status" value="1"/>
</dbReference>
<protein>
    <recommendedName>
        <fullName evidence="8">CUB domain-containing protein</fullName>
    </recommendedName>
</protein>
<feature type="region of interest" description="Disordered" evidence="5">
    <location>
        <begin position="1570"/>
        <end position="1626"/>
    </location>
</feature>
<dbReference type="GO" id="GO:0005794">
    <property type="term" value="C:Golgi apparatus"/>
    <property type="evidence" value="ECO:0007669"/>
    <property type="project" value="TreeGrafter"/>
</dbReference>
<keyword evidence="6" id="KW-1133">Transmembrane helix</keyword>
<name>A0A058ZB10_FONAL</name>
<feature type="chain" id="PRO_5001571939" description="CUB domain-containing protein" evidence="7">
    <location>
        <begin position="32"/>
        <end position="1626"/>
    </location>
</feature>
<evidence type="ECO:0000313" key="9">
    <source>
        <dbReference type="EMBL" id="KCV71121.1"/>
    </source>
</evidence>
<dbReference type="RefSeq" id="XP_009494244.1">
    <property type="nucleotide sequence ID" value="XM_009495969.1"/>
</dbReference>
<evidence type="ECO:0000256" key="5">
    <source>
        <dbReference type="SAM" id="MobiDB-lite"/>
    </source>
</evidence>
<dbReference type="SMART" id="SM00423">
    <property type="entry name" value="PSI"/>
    <property type="match status" value="3"/>
</dbReference>
<keyword evidence="1" id="KW-0880">Kelch repeat</keyword>
<keyword evidence="3" id="KW-1015">Disulfide bond</keyword>
<evidence type="ECO:0000256" key="3">
    <source>
        <dbReference type="ARBA" id="ARBA00023157"/>
    </source>
</evidence>
<feature type="domain" description="CUB" evidence="8">
    <location>
        <begin position="86"/>
        <end position="232"/>
    </location>
</feature>
<keyword evidence="6" id="KW-0472">Membrane</keyword>
<dbReference type="InterPro" id="IPR051568">
    <property type="entry name" value="LZTR1/Attractin"/>
</dbReference>
<keyword evidence="2" id="KW-0677">Repeat</keyword>
<accession>A0A058ZB10</accession>
<reference evidence="9" key="1">
    <citation type="submission" date="2013-04" db="EMBL/GenBank/DDBJ databases">
        <title>The Genome Sequence of Fonticula alba ATCC 38817.</title>
        <authorList>
            <consortium name="The Broad Institute Genomics Platform"/>
            <person name="Russ C."/>
            <person name="Cuomo C."/>
            <person name="Burger G."/>
            <person name="Gray M.W."/>
            <person name="Holland P.W.H."/>
            <person name="King N."/>
            <person name="Lang F.B.F."/>
            <person name="Roger A.J."/>
            <person name="Ruiz-Trillo I."/>
            <person name="Brown M."/>
            <person name="Walker B."/>
            <person name="Young S."/>
            <person name="Zeng Q."/>
            <person name="Gargeya S."/>
            <person name="Fitzgerald M."/>
            <person name="Haas B."/>
            <person name="Abouelleil A."/>
            <person name="Allen A.W."/>
            <person name="Alvarado L."/>
            <person name="Arachchi H.M."/>
            <person name="Berlin A.M."/>
            <person name="Chapman S.B."/>
            <person name="Gainer-Dewar J."/>
            <person name="Goldberg J."/>
            <person name="Griggs A."/>
            <person name="Gujja S."/>
            <person name="Hansen M."/>
            <person name="Howarth C."/>
            <person name="Imamovic A."/>
            <person name="Ireland A."/>
            <person name="Larimer J."/>
            <person name="McCowan C."/>
            <person name="Murphy C."/>
            <person name="Pearson M."/>
            <person name="Poon T.W."/>
            <person name="Priest M."/>
            <person name="Roberts A."/>
            <person name="Saif S."/>
            <person name="Shea T."/>
            <person name="Sisk P."/>
            <person name="Sykes S."/>
            <person name="Wortman J."/>
            <person name="Nusbaum C."/>
            <person name="Birren B."/>
        </authorList>
    </citation>
    <scope>NUCLEOTIDE SEQUENCE [LARGE SCALE GENOMIC DNA]</scope>
    <source>
        <strain evidence="9">ATCC 38817</strain>
    </source>
</reference>
<feature type="compositionally biased region" description="Basic and acidic residues" evidence="5">
    <location>
        <begin position="1447"/>
        <end position="1461"/>
    </location>
</feature>
<dbReference type="PANTHER" id="PTHR46376:SF2">
    <property type="entry name" value="DISTRACTED, ISOFORM B"/>
    <property type="match status" value="1"/>
</dbReference>
<keyword evidence="6" id="KW-0812">Transmembrane</keyword>
<gene>
    <name evidence="9" type="ORF">H696_02071</name>
</gene>
<proteinExistence type="predicted"/>
<dbReference type="InterPro" id="IPR015915">
    <property type="entry name" value="Kelch-typ_b-propeller"/>
</dbReference>
<evidence type="ECO:0000256" key="4">
    <source>
        <dbReference type="ARBA" id="ARBA00023180"/>
    </source>
</evidence>
<dbReference type="Gene3D" id="2.60.120.290">
    <property type="entry name" value="Spermadhesin, CUB domain"/>
    <property type="match status" value="1"/>
</dbReference>
<dbReference type="Proteomes" id="UP000030693">
    <property type="component" value="Unassembled WGS sequence"/>
</dbReference>
<feature type="transmembrane region" description="Helical" evidence="6">
    <location>
        <begin position="1218"/>
        <end position="1240"/>
    </location>
</feature>
<dbReference type="InterPro" id="IPR035914">
    <property type="entry name" value="Sperma_CUB_dom_sf"/>
</dbReference>
<dbReference type="InterPro" id="IPR000859">
    <property type="entry name" value="CUB_dom"/>
</dbReference>
<sequence>MHGMSLPSVMRSLLLLSLLLACGGSASRAGAFNVPDSADGPYMAALRAALPAHLSHHLGPVADVPEREPTSPDRSVVHTPGHSHYCTAVPQSVVVPDRSIGFLCDGSSTYGNNARCDWAISAEQQAPPTQPPHVVFFWIESFETECLWDKLTIFDGATVTSRKIASLSGSMKHFYSDFPPSESLGSDPQPPPPAREATTHRAIMSSGANARVLFKSDSAVALEGFRLGFSVATCPAECMIDNRCVPDSCQCSIAYKPDQLDMVSDILCTRAPEHSFSPDVALRRAGHVSALLNLPSLPGAPAEQALLVHGGTSFDSPFLSDTVIYSFSSERWTPVLSPSHGHPVLSPSGRHSHALAVADPSQGVLFVFGGYTSNGESDELWIFNFGTLTWRQVQRGPHTSDWPPPLFGHSLSFVPASSGDGPGHLYLIGGFDGRAKRINSVVWRFSLDTRTWERVGLAAPESLTAGVFGHAAAFVPAHGSIVVHGGIRLARGAGGGTIHTSTISRDTYVFSPVTHQWTRMITRDSAYRFMHRMALVPDLSLPIPIAPPSPLDGGTSSGGAASAMEAAVAPLPLPIAGNVWGLVLIHGGFAPYTHSIPSVANRCVFSDTFVLDTICSEWTALALPGNSALLARSGHTLEVFPARLGRFPAMLLFGGFNGQMMADMVTYDLGDRRSANTQCHALFCHQQTGNLSKFPNLSPCQTCQQSPLCSWRVLDLPGLKGACLPLADAPPHNCATLEASATPKATVIHGSGGEDHCQSLASCGACAKAPGCAWCPGLRQCQAVALDAAAAVASPATTSSCPDGLDVSGRCPAETCPRRGSCFECLQPLAPGPGLAALPPGTSASVVDRCQWCSESRTCVALGRCATGADPIAAPDVELFGWGAALCPAQCDSFADEFSCYSGSRPPQTSCFWCSTIGRCVDASGRAGASLMLAGPDAPFGAACPAWTSRPELPLGMPSTHGPDALNQPALPPELPTAGRGAFSGSLLSGNVGHLAPLQYLDLEVEVPAVAADLVLQTLFWIDPLPRGVPDRGETPGPPAADGRGPEPTLLLHLNGPSGVWSTTNRLLVVGAPRAVSSLGWPSGAGRFAQASLDLALGLALPGPLRGLLPDAALAAVRRVTAAARAATGAGGPWQQGHHSAPGGPGLLAGRYTIRLQNQGAYYIPETGPGSDRGIRFSITASLAAPGTGHHALFPPMSGDEILHREGMIDLLFGATSGAWVIICMLVASVIGIYLLNLFVIRRRRYYEWRPPAVPVAFWLVVTPGSRSPGVWRAPAPPPKNWLPPDESPGGEADPAEAAPLATATPEPLPEAGSTMDDMRLLMPGVPGAEAAAANASLSSMQVVALQECPIGGHGQLAATILVALPTPPEELQPGDTTAVLSSLGLATVHQVPVSGAYRAAGRHLRRLRAKRMAAELAAAAEAEAVAAAAAAAETDAAEAVDMDAEMASHHASDSDSGRSDDELESERAGIGPPLSAGPGALPVGATLRRSSSVGSAHSSRHLLAEGGHSASGHMAGGRAGGLLRDLHVLTARSLERLRTRLAVSTPHAGLSGPSGAGYYIELGAMSPTGQLPGGARSPAEEDPEALPSPGNAAAPSRSGGHPEAQSPGNSDAGTVPLLSVAPIPE</sequence>
<feature type="region of interest" description="Disordered" evidence="5">
    <location>
        <begin position="1270"/>
        <end position="1297"/>
    </location>
</feature>
<dbReference type="InterPro" id="IPR016201">
    <property type="entry name" value="PSI"/>
</dbReference>
<feature type="compositionally biased region" description="Low complexity" evidence="5">
    <location>
        <begin position="1469"/>
        <end position="1498"/>
    </location>
</feature>